<evidence type="ECO:0000313" key="2">
    <source>
        <dbReference type="EMBL" id="RKF14684.1"/>
    </source>
</evidence>
<evidence type="ECO:0000256" key="1">
    <source>
        <dbReference type="SAM" id="Phobius"/>
    </source>
</evidence>
<reference evidence="2 3" key="1">
    <citation type="submission" date="2018-09" db="EMBL/GenBank/DDBJ databases">
        <title>Roseovarius spongiae sp. nov., isolated from a marine sponge.</title>
        <authorList>
            <person name="Zhuang L."/>
            <person name="Luo L."/>
        </authorList>
    </citation>
    <scope>NUCLEOTIDE SEQUENCE [LARGE SCALE GENOMIC DNA]</scope>
    <source>
        <strain evidence="2 3">HN-E21</strain>
    </source>
</reference>
<keyword evidence="1" id="KW-1133">Transmembrane helix</keyword>
<comment type="caution">
    <text evidence="2">The sequence shown here is derived from an EMBL/GenBank/DDBJ whole genome shotgun (WGS) entry which is preliminary data.</text>
</comment>
<feature type="transmembrane region" description="Helical" evidence="1">
    <location>
        <begin position="108"/>
        <end position="127"/>
    </location>
</feature>
<name>A0A3A8AT45_9RHOB</name>
<dbReference type="NCBIfam" id="NF038216">
    <property type="entry name" value="ABZJ_00895_fam"/>
    <property type="match status" value="1"/>
</dbReference>
<keyword evidence="1" id="KW-0812">Transmembrane</keyword>
<dbReference type="RefSeq" id="WP_121165402.1">
    <property type="nucleotide sequence ID" value="NZ_RAPE01000002.1"/>
</dbReference>
<proteinExistence type="predicted"/>
<feature type="transmembrane region" description="Helical" evidence="1">
    <location>
        <begin position="30"/>
        <end position="48"/>
    </location>
</feature>
<accession>A0A3A8AT45</accession>
<protein>
    <submittedName>
        <fullName evidence="2">Uncharacterized protein</fullName>
    </submittedName>
</protein>
<sequence length="144" mass="14991">MIYARYALVFVAVAIGAGLAVRLLEGRVSGLGSSAAQLIVPAMIAALVEGQRGARVARARPDRGQFWNFAWIATGVATALNLALAYGAGGLLPEFGKLAIAPFGSRQFAILLGLYAGAYLICNRFFFGLGVSTELARQERGGGG</sequence>
<evidence type="ECO:0000313" key="3">
    <source>
        <dbReference type="Proteomes" id="UP000281128"/>
    </source>
</evidence>
<feature type="transmembrane region" description="Helical" evidence="1">
    <location>
        <begin position="69"/>
        <end position="88"/>
    </location>
</feature>
<keyword evidence="3" id="KW-1185">Reference proteome</keyword>
<dbReference type="Proteomes" id="UP000281128">
    <property type="component" value="Unassembled WGS sequence"/>
</dbReference>
<dbReference type="AlphaFoldDB" id="A0A3A8AT45"/>
<keyword evidence="1" id="KW-0472">Membrane</keyword>
<dbReference type="OrthoDB" id="7725897at2"/>
<organism evidence="2 3">
    <name type="scientific">Roseovarius spongiae</name>
    <dbReference type="NCBI Taxonomy" id="2320272"/>
    <lineage>
        <taxon>Bacteria</taxon>
        <taxon>Pseudomonadati</taxon>
        <taxon>Pseudomonadota</taxon>
        <taxon>Alphaproteobacteria</taxon>
        <taxon>Rhodobacterales</taxon>
        <taxon>Roseobacteraceae</taxon>
        <taxon>Roseovarius</taxon>
    </lineage>
</organism>
<dbReference type="InterPro" id="IPR047730">
    <property type="entry name" value="ABZJ_00895-like"/>
</dbReference>
<gene>
    <name evidence="2" type="ORF">D6850_07305</name>
</gene>
<dbReference type="EMBL" id="RAPE01000002">
    <property type="protein sequence ID" value="RKF14684.1"/>
    <property type="molecule type" value="Genomic_DNA"/>
</dbReference>